<dbReference type="Proteomes" id="UP000826195">
    <property type="component" value="Unassembled WGS sequence"/>
</dbReference>
<dbReference type="InterPro" id="IPR015943">
    <property type="entry name" value="WD40/YVTN_repeat-like_dom_sf"/>
</dbReference>
<dbReference type="InterPro" id="IPR036322">
    <property type="entry name" value="WD40_repeat_dom_sf"/>
</dbReference>
<comment type="caution">
    <text evidence="7">The sequence shown here is derived from an EMBL/GenBank/DDBJ whole genome shotgun (WGS) entry which is preliminary data.</text>
</comment>
<dbReference type="Gene3D" id="2.130.10.10">
    <property type="entry name" value="YVTN repeat-like/Quinoprotein amine dehydrogenase"/>
    <property type="match status" value="2"/>
</dbReference>
<name>A0AAV7IV69_COTGL</name>
<evidence type="ECO:0000313" key="7">
    <source>
        <dbReference type="EMBL" id="KAH0557641.1"/>
    </source>
</evidence>
<dbReference type="PROSITE" id="PS00678">
    <property type="entry name" value="WD_REPEATS_1"/>
    <property type="match status" value="1"/>
</dbReference>
<comment type="similarity">
    <text evidence="1">Belongs to the WD repeat WDR55 family.</text>
</comment>
<feature type="repeat" description="WD" evidence="5">
    <location>
        <begin position="123"/>
        <end position="158"/>
    </location>
</feature>
<reference evidence="7 8" key="1">
    <citation type="journal article" date="2021" name="J. Hered.">
        <title>A chromosome-level genome assembly of the parasitoid wasp, Cotesia glomerata (Hymenoptera: Braconidae).</title>
        <authorList>
            <person name="Pinto B.J."/>
            <person name="Weis J.J."/>
            <person name="Gamble T."/>
            <person name="Ode P.J."/>
            <person name="Paul R."/>
            <person name="Zaspel J.M."/>
        </authorList>
    </citation>
    <scope>NUCLEOTIDE SEQUENCE [LARGE SCALE GENOMIC DNA]</scope>
    <source>
        <strain evidence="7">CgM1</strain>
    </source>
</reference>
<dbReference type="PANTHER" id="PTHR44019">
    <property type="entry name" value="WD REPEAT-CONTAINING PROTEIN 55"/>
    <property type="match status" value="1"/>
</dbReference>
<evidence type="ECO:0000256" key="2">
    <source>
        <dbReference type="ARBA" id="ARBA00022574"/>
    </source>
</evidence>
<dbReference type="PANTHER" id="PTHR44019:SF20">
    <property type="entry name" value="WD REPEAT-CONTAINING PROTEIN 55"/>
    <property type="match status" value="1"/>
</dbReference>
<keyword evidence="3" id="KW-0677">Repeat</keyword>
<feature type="region of interest" description="Disordered" evidence="6">
    <location>
        <begin position="1"/>
        <end position="58"/>
    </location>
</feature>
<evidence type="ECO:0000313" key="8">
    <source>
        <dbReference type="Proteomes" id="UP000826195"/>
    </source>
</evidence>
<proteinExistence type="inferred from homology"/>
<gene>
    <name evidence="7" type="ORF">KQX54_009636</name>
</gene>
<protein>
    <recommendedName>
        <fullName evidence="4">WD repeat-containing protein 55 homolog</fullName>
    </recommendedName>
</protein>
<organism evidence="7 8">
    <name type="scientific">Cotesia glomerata</name>
    <name type="common">Lepidopteran parasitic wasp</name>
    <name type="synonym">Apanteles glomeratus</name>
    <dbReference type="NCBI Taxonomy" id="32391"/>
    <lineage>
        <taxon>Eukaryota</taxon>
        <taxon>Metazoa</taxon>
        <taxon>Ecdysozoa</taxon>
        <taxon>Arthropoda</taxon>
        <taxon>Hexapoda</taxon>
        <taxon>Insecta</taxon>
        <taxon>Pterygota</taxon>
        <taxon>Neoptera</taxon>
        <taxon>Endopterygota</taxon>
        <taxon>Hymenoptera</taxon>
        <taxon>Apocrita</taxon>
        <taxon>Ichneumonoidea</taxon>
        <taxon>Braconidae</taxon>
        <taxon>Microgastrinae</taxon>
        <taxon>Cotesia</taxon>
    </lineage>
</organism>
<keyword evidence="2 5" id="KW-0853">WD repeat</keyword>
<keyword evidence="8" id="KW-1185">Reference proteome</keyword>
<evidence type="ECO:0000256" key="4">
    <source>
        <dbReference type="ARBA" id="ARBA00023478"/>
    </source>
</evidence>
<dbReference type="InterPro" id="IPR050505">
    <property type="entry name" value="WDR55/POC1"/>
</dbReference>
<dbReference type="InterPro" id="IPR001680">
    <property type="entry name" value="WD40_rpt"/>
</dbReference>
<accession>A0AAV7IV69</accession>
<evidence type="ECO:0000256" key="5">
    <source>
        <dbReference type="PROSITE-ProRule" id="PRU00221"/>
    </source>
</evidence>
<feature type="repeat" description="WD" evidence="5">
    <location>
        <begin position="166"/>
        <end position="206"/>
    </location>
</feature>
<dbReference type="Pfam" id="PF24796">
    <property type="entry name" value="WDR55"/>
    <property type="match status" value="1"/>
</dbReference>
<evidence type="ECO:0000256" key="3">
    <source>
        <dbReference type="ARBA" id="ARBA00022737"/>
    </source>
</evidence>
<feature type="compositionally biased region" description="Acidic residues" evidence="6">
    <location>
        <begin position="22"/>
        <end position="58"/>
    </location>
</feature>
<dbReference type="AlphaFoldDB" id="A0AAV7IV69"/>
<dbReference type="SMART" id="SM00320">
    <property type="entry name" value="WD40"/>
    <property type="match status" value="7"/>
</dbReference>
<evidence type="ECO:0000256" key="1">
    <source>
        <dbReference type="ARBA" id="ARBA00007625"/>
    </source>
</evidence>
<dbReference type="PROSITE" id="PS50294">
    <property type="entry name" value="WD_REPEATS_REGION"/>
    <property type="match status" value="1"/>
</dbReference>
<sequence>MLLDNPFSMDQDSDSDVSMSEDSSEDEVMSGDSPMEDDDSEEEQQEAGAEGEQEEEDELVKAITASKEFHREHPPDIVIDDQDPSIHNICFHPEQDFIALACTNGDIKVYKYSNDENISQSVIEAHEDSCRDVKFSANGDTLFSASKDKSIAITDFATQKFKGIYEEAHDSPIHVISVISENTFATGDDDGTIKLWDLRQSGKLPIFSVKGEGSSVNAMLTNDEKKYLVCAIGDGTITTINMPAKKVYCRTSEDAEYDECSCMGLFKHSSKILTATNSGKFYVFDWDKFAEPTDVFRYVNKKAIACMIPITDNIVITGDEDGVLRAFSVFPHEKLGIAGQHGNSVDALDISRDGSLIASSSDDSVKFWNVKYFETFDITKVQTQRNKGKKVKQAKFNLPSSKFENPSDFFDGFKNDA</sequence>
<dbReference type="SUPFAM" id="SSF50978">
    <property type="entry name" value="WD40 repeat-like"/>
    <property type="match status" value="1"/>
</dbReference>
<feature type="repeat" description="WD" evidence="5">
    <location>
        <begin position="338"/>
        <end position="371"/>
    </location>
</feature>
<evidence type="ECO:0000256" key="6">
    <source>
        <dbReference type="SAM" id="MobiDB-lite"/>
    </source>
</evidence>
<dbReference type="EMBL" id="JAHXZJ010000747">
    <property type="protein sequence ID" value="KAH0557641.1"/>
    <property type="molecule type" value="Genomic_DNA"/>
</dbReference>
<dbReference type="InterPro" id="IPR019775">
    <property type="entry name" value="WD40_repeat_CS"/>
</dbReference>
<dbReference type="PROSITE" id="PS50082">
    <property type="entry name" value="WD_REPEATS_2"/>
    <property type="match status" value="3"/>
</dbReference>